<dbReference type="Proteomes" id="UP000318825">
    <property type="component" value="Unassembled WGS sequence"/>
</dbReference>
<keyword evidence="2 6" id="KW-1003">Cell membrane</keyword>
<protein>
    <recommendedName>
        <fullName evidence="6">Na(+)/H(+) antiporter NhaA</fullName>
    </recommendedName>
    <alternativeName>
        <fullName evidence="6">Sodium/proton antiporter NhaA</fullName>
    </alternativeName>
</protein>
<gene>
    <name evidence="6 8" type="primary">nhaA</name>
    <name evidence="8" type="ORF">NWI01_23880</name>
</gene>
<feature type="transmembrane region" description="Helical" evidence="6">
    <location>
        <begin position="218"/>
        <end position="235"/>
    </location>
</feature>
<comment type="function">
    <text evidence="6">Na(+)/H(+) antiporter that extrudes sodium in exchange for external protons.</text>
</comment>
<evidence type="ECO:0000256" key="7">
    <source>
        <dbReference type="SAM" id="MobiDB-lite"/>
    </source>
</evidence>
<evidence type="ECO:0000313" key="8">
    <source>
        <dbReference type="EMBL" id="GEC16496.1"/>
    </source>
</evidence>
<accession>A0A4Y3WGU6</accession>
<feature type="transmembrane region" description="Helical" evidence="6">
    <location>
        <begin position="88"/>
        <end position="112"/>
    </location>
</feature>
<dbReference type="GO" id="GO:0005886">
    <property type="term" value="C:plasma membrane"/>
    <property type="evidence" value="ECO:0007669"/>
    <property type="project" value="UniProtKB-SubCell"/>
</dbReference>
<feature type="transmembrane region" description="Helical" evidence="6">
    <location>
        <begin position="46"/>
        <end position="68"/>
    </location>
</feature>
<feature type="compositionally biased region" description="Basic residues" evidence="7">
    <location>
        <begin position="1"/>
        <end position="16"/>
    </location>
</feature>
<keyword evidence="6" id="KW-0406">Ion transport</keyword>
<comment type="caution">
    <text evidence="8">The sequence shown here is derived from an EMBL/GenBank/DDBJ whole genome shotgun (WGS) entry which is preliminary data.</text>
</comment>
<feature type="transmembrane region" description="Helical" evidence="6">
    <location>
        <begin position="132"/>
        <end position="151"/>
    </location>
</feature>
<feature type="transmembrane region" description="Helical" evidence="6">
    <location>
        <begin position="409"/>
        <end position="432"/>
    </location>
</feature>
<sequence>MRQRQVKRWSGRHAGRVRPMNDSPPFDDLPKAQRLAERAFNTLHQFLHVEAVSGIVLLVAAIVALVWANSPLAQSYHDLWHLPLSIGLGSFVYAQSLHFWVNDALMTVFFLVVGMEIRREIHEGALSKLNQAVLPIAAAIGGVIAPALIYVALNGDPTRVHGWAVPTATDIAFAVGVLALLGRSIPSNVRVFLLALAIIDDVIAVLIIAFFYSGGLDLNGFAIAGSGIIMVIALQRIGVGSAYVYVVPGAVVWIGLLVTGAHPTLAGVVLGLMTPVASIPMREQPIDVLSRVAAELRGHDAVSAKDARRLAHPRRQLRFANREMLPPVVRVQTALHPWVAYGIMPIFALANAGVSLDGIDLGTGSAQLVMIGIGVALVAGKPLGIIVVTWLMVWLGWCRLPPGVTWGGVTLIGLLAGIGFTMSIFIAMLAFADENLLAAAKLGVLLGSSVAAMLGLGWGVAYVQRR</sequence>
<dbReference type="Pfam" id="PF06965">
    <property type="entry name" value="Na_H_antiport_1"/>
    <property type="match status" value="1"/>
</dbReference>
<evidence type="ECO:0000256" key="2">
    <source>
        <dbReference type="ARBA" id="ARBA00022475"/>
    </source>
</evidence>
<comment type="subcellular location">
    <subcellularLocation>
        <location evidence="1">Cell inner membrane</location>
        <topology evidence="1">Multi-pass membrane protein</topology>
    </subcellularLocation>
    <subcellularLocation>
        <location evidence="6">Cell membrane</location>
        <topology evidence="6">Multi-pass membrane protein</topology>
    </subcellularLocation>
</comment>
<organism evidence="8 9">
    <name type="scientific">Nitrobacter winogradskyi</name>
    <name type="common">Nitrobacter agilis</name>
    <dbReference type="NCBI Taxonomy" id="913"/>
    <lineage>
        <taxon>Bacteria</taxon>
        <taxon>Pseudomonadati</taxon>
        <taxon>Pseudomonadota</taxon>
        <taxon>Alphaproteobacteria</taxon>
        <taxon>Hyphomicrobiales</taxon>
        <taxon>Nitrobacteraceae</taxon>
        <taxon>Nitrobacter</taxon>
    </lineage>
</organism>
<keyword evidence="3 6" id="KW-0812">Transmembrane</keyword>
<dbReference type="HAMAP" id="MF_01844">
    <property type="entry name" value="NhaA"/>
    <property type="match status" value="1"/>
</dbReference>
<dbReference type="GO" id="GO:0015385">
    <property type="term" value="F:sodium:proton antiporter activity"/>
    <property type="evidence" value="ECO:0007669"/>
    <property type="project" value="UniProtKB-UniRule"/>
</dbReference>
<reference evidence="8 9" key="1">
    <citation type="submission" date="2019-06" db="EMBL/GenBank/DDBJ databases">
        <title>Whole genome shotgun sequence of Nitrobacter winogradskyi NBRC 14297.</title>
        <authorList>
            <person name="Hosoyama A."/>
            <person name="Uohara A."/>
            <person name="Ohji S."/>
            <person name="Ichikawa N."/>
        </authorList>
    </citation>
    <scope>NUCLEOTIDE SEQUENCE [LARGE SCALE GENOMIC DNA]</scope>
    <source>
        <strain evidence="8 9">NBRC 14297</strain>
    </source>
</reference>
<feature type="transmembrane region" description="Helical" evidence="6">
    <location>
        <begin position="368"/>
        <end position="397"/>
    </location>
</feature>
<comment type="similarity">
    <text evidence="6">Belongs to the NhaA Na(+)/H(+) (TC 2.A.33) antiporter family.</text>
</comment>
<feature type="region of interest" description="Disordered" evidence="7">
    <location>
        <begin position="1"/>
        <end position="26"/>
    </location>
</feature>
<dbReference type="GO" id="GO:0006885">
    <property type="term" value="P:regulation of pH"/>
    <property type="evidence" value="ECO:0007669"/>
    <property type="project" value="UniProtKB-UniRule"/>
</dbReference>
<evidence type="ECO:0000256" key="4">
    <source>
        <dbReference type="ARBA" id="ARBA00022989"/>
    </source>
</evidence>
<comment type="catalytic activity">
    <reaction evidence="6">
        <text>Na(+)(in) + 2 H(+)(out) = Na(+)(out) + 2 H(+)(in)</text>
        <dbReference type="Rhea" id="RHEA:29251"/>
        <dbReference type="ChEBI" id="CHEBI:15378"/>
        <dbReference type="ChEBI" id="CHEBI:29101"/>
    </reaction>
</comment>
<feature type="transmembrane region" description="Helical" evidence="6">
    <location>
        <begin position="444"/>
        <end position="463"/>
    </location>
</feature>
<evidence type="ECO:0000256" key="1">
    <source>
        <dbReference type="ARBA" id="ARBA00004429"/>
    </source>
</evidence>
<keyword evidence="6" id="KW-0050">Antiport</keyword>
<feature type="transmembrane region" description="Helical" evidence="6">
    <location>
        <begin position="242"/>
        <end position="265"/>
    </location>
</feature>
<dbReference type="PANTHER" id="PTHR30341">
    <property type="entry name" value="SODIUM ION/PROTON ANTIPORTER NHAA-RELATED"/>
    <property type="match status" value="1"/>
</dbReference>
<keyword evidence="6" id="KW-0915">Sodium</keyword>
<dbReference type="InterPro" id="IPR004670">
    <property type="entry name" value="NhaA"/>
</dbReference>
<feature type="transmembrane region" description="Helical" evidence="6">
    <location>
        <begin position="163"/>
        <end position="182"/>
    </location>
</feature>
<dbReference type="PANTHER" id="PTHR30341:SF0">
    <property type="entry name" value="NA(+)_H(+) ANTIPORTER NHAA"/>
    <property type="match status" value="1"/>
</dbReference>
<name>A0A4Y3WGU6_NITWI</name>
<keyword evidence="4 6" id="KW-1133">Transmembrane helix</keyword>
<keyword evidence="5 6" id="KW-0472">Membrane</keyword>
<evidence type="ECO:0000256" key="5">
    <source>
        <dbReference type="ARBA" id="ARBA00023136"/>
    </source>
</evidence>
<evidence type="ECO:0000256" key="6">
    <source>
        <dbReference type="HAMAP-Rule" id="MF_01844"/>
    </source>
</evidence>
<dbReference type="EMBL" id="BJNF01000067">
    <property type="protein sequence ID" value="GEC16496.1"/>
    <property type="molecule type" value="Genomic_DNA"/>
</dbReference>
<dbReference type="AlphaFoldDB" id="A0A4Y3WGU6"/>
<feature type="transmembrane region" description="Helical" evidence="6">
    <location>
        <begin position="191"/>
        <end position="212"/>
    </location>
</feature>
<feature type="transmembrane region" description="Helical" evidence="6">
    <location>
        <begin position="338"/>
        <end position="356"/>
    </location>
</feature>
<dbReference type="InterPro" id="IPR023171">
    <property type="entry name" value="Na/H_antiporter_dom_sf"/>
</dbReference>
<evidence type="ECO:0000313" key="9">
    <source>
        <dbReference type="Proteomes" id="UP000318825"/>
    </source>
</evidence>
<keyword evidence="6" id="KW-0739">Sodium transport</keyword>
<dbReference type="Gene3D" id="1.20.1530.10">
    <property type="entry name" value="Na+/H+ antiporter like domain"/>
    <property type="match status" value="1"/>
</dbReference>
<evidence type="ECO:0000256" key="3">
    <source>
        <dbReference type="ARBA" id="ARBA00022692"/>
    </source>
</evidence>
<dbReference type="NCBIfam" id="TIGR00773">
    <property type="entry name" value="NhaA"/>
    <property type="match status" value="1"/>
</dbReference>
<keyword evidence="6" id="KW-0813">Transport</keyword>
<proteinExistence type="inferred from homology"/>